<dbReference type="RefSeq" id="WP_055175464.1">
    <property type="nucleotide sequence ID" value="NZ_JAUSQY010000001.1"/>
</dbReference>
<feature type="transmembrane region" description="Helical" evidence="1">
    <location>
        <begin position="111"/>
        <end position="131"/>
    </location>
</feature>
<sequence length="558" mass="59983">MTRLIASPRRAALLLVLFLGTALRTAVAAQGWFYYDDLTLYAQAREHNFPDLGLLFQDHDGHLMPGSWLIVWLLSHLAPLNWPAAVAVLGLGNLAAGASVAWAYRPLSRSLIPLGFYLLTPITLTTSTWLASAVNTLPLHIALALCLGFALRAMQAARDPYRGYKQAAALSLRAGLSLLGGALLSERALFIAPTVFLVLWCCGQLPGQKNRRATAVLALYLWLPTLLWFGVYALSVGDPRTAPASPLPFITHGYGLGLLPTLAGGPWHWERWHPGPPWAAPDTAVILLGAASGCALLALTLRRATAWIPVLLYPLLPFVALALARSGPDTALEITQTLRHVSEVAVLAAVALAYALPARLPLPAKAPMAVWVLSSLLSTITFTQTWATQPARDFFHGLRTSLQGHDTPLLNQDLPLEVLLPVTNPYNKLSAYGAALGIPSPVGETTSEPMVIRSDGSLLPAQLHEMRTTISRQQCETETALPLDGPLLNREWVVRLNYFSSEPGIGALSLDEKLVEFPVEAGLHSVYIQVTGGGTTLHASAPTACFGRSTVGILIPSE</sequence>
<comment type="caution">
    <text evidence="2">The sequence shown here is derived from an EMBL/GenBank/DDBJ whole genome shotgun (WGS) entry which is preliminary data.</text>
</comment>
<feature type="transmembrane region" description="Helical" evidence="1">
    <location>
        <begin position="137"/>
        <end position="154"/>
    </location>
</feature>
<evidence type="ECO:0000313" key="3">
    <source>
        <dbReference type="Proteomes" id="UP000050488"/>
    </source>
</evidence>
<dbReference type="AlphaFoldDB" id="A0A0Q0ZBE1"/>
<feature type="transmembrane region" description="Helical" evidence="1">
    <location>
        <begin position="214"/>
        <end position="234"/>
    </location>
</feature>
<evidence type="ECO:0000256" key="1">
    <source>
        <dbReference type="SAM" id="Phobius"/>
    </source>
</evidence>
<evidence type="ECO:0008006" key="4">
    <source>
        <dbReference type="Google" id="ProtNLM"/>
    </source>
</evidence>
<feature type="transmembrane region" description="Helical" evidence="1">
    <location>
        <begin position="306"/>
        <end position="325"/>
    </location>
</feature>
<name>A0A0Q0ZBE1_9CORY</name>
<feature type="transmembrane region" description="Helical" evidence="1">
    <location>
        <begin position="368"/>
        <end position="387"/>
    </location>
</feature>
<evidence type="ECO:0000313" key="2">
    <source>
        <dbReference type="EMBL" id="KQB87337.1"/>
    </source>
</evidence>
<keyword evidence="1" id="KW-0472">Membrane</keyword>
<dbReference type="PATRIC" id="fig|1544413.3.peg.396"/>
<accession>A0A0Q0ZBE1</accession>
<organism evidence="2 3">
    <name type="scientific">Corynebacterium lowii</name>
    <dbReference type="NCBI Taxonomy" id="1544413"/>
    <lineage>
        <taxon>Bacteria</taxon>
        <taxon>Bacillati</taxon>
        <taxon>Actinomycetota</taxon>
        <taxon>Actinomycetes</taxon>
        <taxon>Mycobacteriales</taxon>
        <taxon>Corynebacteriaceae</taxon>
        <taxon>Corynebacterium</taxon>
    </lineage>
</organism>
<keyword evidence="1" id="KW-0812">Transmembrane</keyword>
<feature type="transmembrane region" description="Helical" evidence="1">
    <location>
        <begin position="278"/>
        <end position="299"/>
    </location>
</feature>
<dbReference type="EMBL" id="LKEV01000001">
    <property type="protein sequence ID" value="KQB87337.1"/>
    <property type="molecule type" value="Genomic_DNA"/>
</dbReference>
<dbReference type="STRING" id="1544413.Clow_00392"/>
<reference evidence="2 3" key="1">
    <citation type="submission" date="2015-10" db="EMBL/GenBank/DDBJ databases">
        <title>Corynebacteirum lowii and Corynebacterium oculi species nova, derived from human clinical disease and and emended description of Corynebacterium mastiditis.</title>
        <authorList>
            <person name="Bernard K."/>
            <person name="Pacheco A.L."/>
            <person name="Mcdougall C."/>
            <person name="Burtx T."/>
            <person name="Weibe D."/>
            <person name="Tyler S."/>
            <person name="Olson A.B."/>
            <person name="Cnockaert M."/>
            <person name="Eguchi H."/>
            <person name="Kuwahara T."/>
            <person name="Nakayama-Imaohji H."/>
            <person name="Boudewijins M."/>
            <person name="Van Hoecke F."/>
            <person name="Bernier A.-M."/>
            <person name="Vandamme P."/>
        </authorList>
    </citation>
    <scope>NUCLEOTIDE SEQUENCE [LARGE SCALE GENOMIC DNA]</scope>
    <source>
        <strain evidence="2 3">NML 130206</strain>
    </source>
</reference>
<feature type="transmembrane region" description="Helical" evidence="1">
    <location>
        <begin position="337"/>
        <end position="356"/>
    </location>
</feature>
<keyword evidence="1" id="KW-1133">Transmembrane helix</keyword>
<gene>
    <name evidence="2" type="ORF">Clow_00392</name>
</gene>
<keyword evidence="3" id="KW-1185">Reference proteome</keyword>
<protein>
    <recommendedName>
        <fullName evidence="4">Glycosyltransferase RgtA/B/C/D-like domain-containing protein</fullName>
    </recommendedName>
</protein>
<dbReference type="Proteomes" id="UP000050488">
    <property type="component" value="Unassembled WGS sequence"/>
</dbReference>
<proteinExistence type="predicted"/>
<dbReference type="OrthoDB" id="3778510at2"/>
<feature type="transmembrane region" description="Helical" evidence="1">
    <location>
        <begin position="82"/>
        <end position="104"/>
    </location>
</feature>